<dbReference type="GO" id="GO:0006811">
    <property type="term" value="P:monoatomic ion transport"/>
    <property type="evidence" value="ECO:0007669"/>
    <property type="project" value="UniProtKB-KW"/>
</dbReference>
<keyword evidence="9" id="KW-1015">Disulfide bond</keyword>
<feature type="domain" description="OmpA-like" evidence="14">
    <location>
        <begin position="220"/>
        <end position="347"/>
    </location>
</feature>
<keyword evidence="3" id="KW-0813">Transport</keyword>
<dbReference type="GO" id="GO:0009279">
    <property type="term" value="C:cell outer membrane"/>
    <property type="evidence" value="ECO:0007669"/>
    <property type="project" value="UniProtKB-SubCell"/>
</dbReference>
<evidence type="ECO:0000256" key="11">
    <source>
        <dbReference type="ARBA" id="ARBA00029539"/>
    </source>
</evidence>
<dbReference type="PANTHER" id="PTHR30329:SF21">
    <property type="entry name" value="LIPOPROTEIN YIAD-RELATED"/>
    <property type="match status" value="1"/>
</dbReference>
<keyword evidence="5" id="KW-0812">Transmembrane</keyword>
<reference evidence="15 16" key="1">
    <citation type="journal article" date="2018" name="Genome Biol. Evol.">
        <title>Cladogenesis and Genomic Streamlining in Extracellular Endosymbionts of Tropical Stink Bugs.</title>
        <authorList>
            <person name="Otero-Bravo A."/>
            <person name="Goffredi S."/>
            <person name="Sabree Z.L."/>
        </authorList>
    </citation>
    <scope>NUCLEOTIDE SEQUENCE [LARGE SCALE GENOMIC DNA]</scope>
    <source>
        <strain evidence="15 16">SoEE</strain>
    </source>
</reference>
<dbReference type="Proteomes" id="UP000296153">
    <property type="component" value="Unassembled WGS sequence"/>
</dbReference>
<evidence type="ECO:0000256" key="13">
    <source>
        <dbReference type="SAM" id="SignalP"/>
    </source>
</evidence>
<dbReference type="PROSITE" id="PS51123">
    <property type="entry name" value="OMPA_2"/>
    <property type="match status" value="1"/>
</dbReference>
<dbReference type="InterPro" id="IPR036737">
    <property type="entry name" value="OmpA-like_sf"/>
</dbReference>
<evidence type="ECO:0000256" key="12">
    <source>
        <dbReference type="PROSITE-ProRule" id="PRU00473"/>
    </source>
</evidence>
<dbReference type="Gene3D" id="3.30.1330.60">
    <property type="entry name" value="OmpA-like domain"/>
    <property type="match status" value="1"/>
</dbReference>
<accession>A0A2P5T0K4</accession>
<keyword evidence="6" id="KW-0406">Ion transport</keyword>
<dbReference type="EMBL" id="PDKT01000001">
    <property type="protein sequence ID" value="PPI88096.1"/>
    <property type="molecule type" value="Genomic_DNA"/>
</dbReference>
<dbReference type="RefSeq" id="WP_136130706.1">
    <property type="nucleotide sequence ID" value="NZ_PDKT01000001.1"/>
</dbReference>
<organism evidence="15 16">
    <name type="scientific">Candidatus Pantoea edessiphila</name>
    <dbReference type="NCBI Taxonomy" id="2044610"/>
    <lineage>
        <taxon>Bacteria</taxon>
        <taxon>Pseudomonadati</taxon>
        <taxon>Pseudomonadota</taxon>
        <taxon>Gammaproteobacteria</taxon>
        <taxon>Enterobacterales</taxon>
        <taxon>Erwiniaceae</taxon>
        <taxon>Pantoea</taxon>
    </lineage>
</organism>
<evidence type="ECO:0000259" key="14">
    <source>
        <dbReference type="PROSITE" id="PS51123"/>
    </source>
</evidence>
<keyword evidence="4" id="KW-1134">Transmembrane beta strand</keyword>
<comment type="subcellular location">
    <subcellularLocation>
        <location evidence="1">Cell outer membrane</location>
        <topology evidence="1">Multi-pass membrane protein</topology>
    </subcellularLocation>
</comment>
<proteinExistence type="inferred from homology"/>
<feature type="signal peptide" evidence="13">
    <location>
        <begin position="1"/>
        <end position="22"/>
    </location>
</feature>
<dbReference type="SUPFAM" id="SSF103088">
    <property type="entry name" value="OmpA-like"/>
    <property type="match status" value="1"/>
</dbReference>
<dbReference type="InterPro" id="IPR006664">
    <property type="entry name" value="OMP_bac"/>
</dbReference>
<dbReference type="GO" id="GO:0015288">
    <property type="term" value="F:porin activity"/>
    <property type="evidence" value="ECO:0007669"/>
    <property type="project" value="UniProtKB-KW"/>
</dbReference>
<comment type="caution">
    <text evidence="15">The sequence shown here is derived from an EMBL/GenBank/DDBJ whole genome shotgun (WGS) entry which is preliminary data.</text>
</comment>
<evidence type="ECO:0000256" key="5">
    <source>
        <dbReference type="ARBA" id="ARBA00022692"/>
    </source>
</evidence>
<evidence type="ECO:0000313" key="16">
    <source>
        <dbReference type="Proteomes" id="UP000296153"/>
    </source>
</evidence>
<evidence type="ECO:0000256" key="7">
    <source>
        <dbReference type="ARBA" id="ARBA00023114"/>
    </source>
</evidence>
<dbReference type="NCBIfam" id="NF008071">
    <property type="entry name" value="PRK10808.1"/>
    <property type="match status" value="1"/>
</dbReference>
<evidence type="ECO:0000256" key="4">
    <source>
        <dbReference type="ARBA" id="ARBA00022452"/>
    </source>
</evidence>
<name>A0A2P5T0K4_9GAMM</name>
<evidence type="ECO:0000256" key="1">
    <source>
        <dbReference type="ARBA" id="ARBA00004571"/>
    </source>
</evidence>
<gene>
    <name evidence="15" type="ORF">CRV12_00430</name>
</gene>
<dbReference type="InterPro" id="IPR050330">
    <property type="entry name" value="Bact_OuterMem_StrucFunc"/>
</dbReference>
<evidence type="ECO:0000256" key="2">
    <source>
        <dbReference type="ARBA" id="ARBA00005710"/>
    </source>
</evidence>
<dbReference type="PANTHER" id="PTHR30329">
    <property type="entry name" value="STATOR ELEMENT OF FLAGELLAR MOTOR COMPLEX"/>
    <property type="match status" value="1"/>
</dbReference>
<dbReference type="OrthoDB" id="1149075at2"/>
<keyword evidence="13" id="KW-0732">Signal</keyword>
<dbReference type="Gene3D" id="2.40.160.20">
    <property type="match status" value="1"/>
</dbReference>
<keyword evidence="7" id="KW-0626">Porin</keyword>
<evidence type="ECO:0000313" key="15">
    <source>
        <dbReference type="EMBL" id="PPI88096.1"/>
    </source>
</evidence>
<dbReference type="SUPFAM" id="SSF56925">
    <property type="entry name" value="OMPA-like"/>
    <property type="match status" value="1"/>
</dbReference>
<evidence type="ECO:0000256" key="8">
    <source>
        <dbReference type="ARBA" id="ARBA00023136"/>
    </source>
</evidence>
<dbReference type="InterPro" id="IPR000498">
    <property type="entry name" value="OmpA-like_TM_dom"/>
</dbReference>
<keyword evidence="10" id="KW-0998">Cell outer membrane</keyword>
<dbReference type="Pfam" id="PF01389">
    <property type="entry name" value="OmpA_membrane"/>
    <property type="match status" value="1"/>
</dbReference>
<dbReference type="InterPro" id="IPR011250">
    <property type="entry name" value="OMP/PagP_B-barrel"/>
</dbReference>
<evidence type="ECO:0000256" key="3">
    <source>
        <dbReference type="ARBA" id="ARBA00022448"/>
    </source>
</evidence>
<evidence type="ECO:0000256" key="6">
    <source>
        <dbReference type="ARBA" id="ARBA00023065"/>
    </source>
</evidence>
<evidence type="ECO:0000256" key="10">
    <source>
        <dbReference type="ARBA" id="ARBA00023237"/>
    </source>
</evidence>
<protein>
    <recommendedName>
        <fullName evidence="11">Outer membrane protein A</fullName>
    </recommendedName>
</protein>
<dbReference type="PRINTS" id="PR01022">
    <property type="entry name" value="OUTRMMBRANEA"/>
</dbReference>
<comment type="similarity">
    <text evidence="2">Belongs to the outer membrane OOP (TC 1.B.6) superfamily. OmpA family.</text>
</comment>
<feature type="chain" id="PRO_5015132284" description="Outer membrane protein A" evidence="13">
    <location>
        <begin position="23"/>
        <end position="355"/>
    </location>
</feature>
<dbReference type="CDD" id="cd07185">
    <property type="entry name" value="OmpA_C-like"/>
    <property type="match status" value="1"/>
</dbReference>
<dbReference type="InterPro" id="IPR006665">
    <property type="entry name" value="OmpA-like"/>
</dbReference>
<dbReference type="Pfam" id="PF00691">
    <property type="entry name" value="OmpA"/>
    <property type="match status" value="1"/>
</dbReference>
<keyword evidence="8 12" id="KW-0472">Membrane</keyword>
<dbReference type="GO" id="GO:0046930">
    <property type="term" value="C:pore complex"/>
    <property type="evidence" value="ECO:0007669"/>
    <property type="project" value="UniProtKB-KW"/>
</dbReference>
<dbReference type="InterPro" id="IPR002368">
    <property type="entry name" value="OmpA"/>
</dbReference>
<evidence type="ECO:0000256" key="9">
    <source>
        <dbReference type="ARBA" id="ARBA00023157"/>
    </source>
</evidence>
<dbReference type="PRINTS" id="PR01021">
    <property type="entry name" value="OMPADOMAIN"/>
</dbReference>
<dbReference type="AlphaFoldDB" id="A0A2P5T0K4"/>
<sequence>MKKISTTIAILFTGFFSSVVQAIPQKDTWYIGAKSGWSKYFNADEHDYTYLTNDGVTHTNALANNLFLSYQINPILGFELGLDKLGNIKYSGENISGNFKSYDLQLSAKFSYPFSDKLDIYSRLGGMLWYVNADHFTLANNNSFENTDISFVPFIAAGMEYSINRDIAIRLDYQFVNTIGDKYIVGSKPKNGILSFGVSYKFGHKPYSAIKVNTQKKSVNDTKYFKLKNDVLFNFNKFILKNEGKQTLDQLYKDLNFNKQKNTVMIIGFTDRIGSIKYNQGLAKKRAQSVLNYLARKGIPSNEMSISSIGKSYSITKNKCNNIKKRKSLIECLAPDRRVEIKIQVIKNINANLNA</sequence>